<dbReference type="KEGG" id="asla:NCTC11923_02405"/>
<feature type="domain" description="HTH araC/xylS-type" evidence="4">
    <location>
        <begin position="130"/>
        <end position="227"/>
    </location>
</feature>
<dbReference type="Pfam" id="PF12833">
    <property type="entry name" value="HTH_18"/>
    <property type="match status" value="1"/>
</dbReference>
<dbReference type="PANTHER" id="PTHR46796">
    <property type="entry name" value="HTH-TYPE TRANSCRIPTIONAL ACTIVATOR RHAS-RELATED"/>
    <property type="match status" value="1"/>
</dbReference>
<dbReference type="InterPro" id="IPR009057">
    <property type="entry name" value="Homeodomain-like_sf"/>
</dbReference>
<dbReference type="PANTHER" id="PTHR46796:SF15">
    <property type="entry name" value="BLL1074 PROTEIN"/>
    <property type="match status" value="1"/>
</dbReference>
<protein>
    <submittedName>
        <fullName evidence="5">Adenosine deaminase</fullName>
    </submittedName>
</protein>
<dbReference type="STRING" id="1278298.GCA_000428685_02074"/>
<dbReference type="PROSITE" id="PS01124">
    <property type="entry name" value="HTH_ARAC_FAMILY_2"/>
    <property type="match status" value="1"/>
</dbReference>
<gene>
    <name evidence="5" type="ORF">NCTC11923_02405</name>
</gene>
<keyword evidence="6" id="KW-1185">Reference proteome</keyword>
<dbReference type="AlphaFoldDB" id="A0A3S4SUY8"/>
<proteinExistence type="predicted"/>
<evidence type="ECO:0000259" key="4">
    <source>
        <dbReference type="PROSITE" id="PS01124"/>
    </source>
</evidence>
<evidence type="ECO:0000256" key="1">
    <source>
        <dbReference type="ARBA" id="ARBA00023015"/>
    </source>
</evidence>
<dbReference type="GO" id="GO:0043565">
    <property type="term" value="F:sequence-specific DNA binding"/>
    <property type="evidence" value="ECO:0007669"/>
    <property type="project" value="InterPro"/>
</dbReference>
<dbReference type="EMBL" id="LR134363">
    <property type="protein sequence ID" value="VEG75730.1"/>
    <property type="molecule type" value="Genomic_DNA"/>
</dbReference>
<reference evidence="5 6" key="1">
    <citation type="submission" date="2018-12" db="EMBL/GenBank/DDBJ databases">
        <authorList>
            <consortium name="Pathogen Informatics"/>
        </authorList>
    </citation>
    <scope>NUCLEOTIDE SEQUENCE [LARGE SCALE GENOMIC DNA]</scope>
    <source>
        <strain evidence="5 6">NCTC11923</strain>
    </source>
</reference>
<keyword evidence="1" id="KW-0805">Transcription regulation</keyword>
<organism evidence="5 6">
    <name type="scientific">Actinomyces slackii</name>
    <dbReference type="NCBI Taxonomy" id="52774"/>
    <lineage>
        <taxon>Bacteria</taxon>
        <taxon>Bacillati</taxon>
        <taxon>Actinomycetota</taxon>
        <taxon>Actinomycetes</taxon>
        <taxon>Actinomycetales</taxon>
        <taxon>Actinomycetaceae</taxon>
        <taxon>Actinomyces</taxon>
    </lineage>
</organism>
<keyword evidence="2" id="KW-0238">DNA-binding</keyword>
<dbReference type="InterPro" id="IPR050204">
    <property type="entry name" value="AraC_XylS_family_regulators"/>
</dbReference>
<dbReference type="SMART" id="SM00342">
    <property type="entry name" value="HTH_ARAC"/>
    <property type="match status" value="1"/>
</dbReference>
<dbReference type="Proteomes" id="UP000276899">
    <property type="component" value="Chromosome"/>
</dbReference>
<evidence type="ECO:0000313" key="6">
    <source>
        <dbReference type="Proteomes" id="UP000276899"/>
    </source>
</evidence>
<accession>A0A3S4SUY8</accession>
<evidence type="ECO:0000256" key="2">
    <source>
        <dbReference type="ARBA" id="ARBA00023125"/>
    </source>
</evidence>
<name>A0A3S4SUY8_9ACTO</name>
<keyword evidence="3" id="KW-0804">Transcription</keyword>
<evidence type="ECO:0000256" key="3">
    <source>
        <dbReference type="ARBA" id="ARBA00023163"/>
    </source>
</evidence>
<evidence type="ECO:0000313" key="5">
    <source>
        <dbReference type="EMBL" id="VEG75730.1"/>
    </source>
</evidence>
<dbReference type="RefSeq" id="WP_026427071.1">
    <property type="nucleotide sequence ID" value="NZ_CBCRWE010000019.1"/>
</dbReference>
<sequence>MFSESVLGPGAVLWRSCDAGPSPIPADGCVDLIAAGDRVWICGPQTRWLRSAGTDSEGMLGLRLSAGTALRLLPTDLPNLRDRSVDLGAALDGAAGQHAARLQDLMVRARESPAPQVLLTPLLEPLGAPQPWTALVDRAAGAGLASAQVAQRLECSQRSLRRRMLTAFGYGYTTLVRIRRAERARRLISCGTPLAQAAAEAGYADQSHMCRDFARFAGMSPGQLAGSAAKMSTALPSGSSTVA</sequence>
<dbReference type="InterPro" id="IPR018060">
    <property type="entry name" value="HTH_AraC"/>
</dbReference>
<dbReference type="Gene3D" id="1.10.10.60">
    <property type="entry name" value="Homeodomain-like"/>
    <property type="match status" value="1"/>
</dbReference>
<dbReference type="GO" id="GO:0003700">
    <property type="term" value="F:DNA-binding transcription factor activity"/>
    <property type="evidence" value="ECO:0007669"/>
    <property type="project" value="InterPro"/>
</dbReference>
<dbReference type="SUPFAM" id="SSF46689">
    <property type="entry name" value="Homeodomain-like"/>
    <property type="match status" value="1"/>
</dbReference>